<reference evidence="1" key="1">
    <citation type="journal article" date="2015" name="Nature">
        <title>Complex archaea that bridge the gap between prokaryotes and eukaryotes.</title>
        <authorList>
            <person name="Spang A."/>
            <person name="Saw J.H."/>
            <person name="Jorgensen S.L."/>
            <person name="Zaremba-Niedzwiedzka K."/>
            <person name="Martijn J."/>
            <person name="Lind A.E."/>
            <person name="van Eijk R."/>
            <person name="Schleper C."/>
            <person name="Guy L."/>
            <person name="Ettema T.J."/>
        </authorList>
    </citation>
    <scope>NUCLEOTIDE SEQUENCE</scope>
</reference>
<accession>A0A0F9EEQ9</accession>
<proteinExistence type="predicted"/>
<comment type="caution">
    <text evidence="1">The sequence shown here is derived from an EMBL/GenBank/DDBJ whole genome shotgun (WGS) entry which is preliminary data.</text>
</comment>
<evidence type="ECO:0000313" key="1">
    <source>
        <dbReference type="EMBL" id="KKL22483.1"/>
    </source>
</evidence>
<name>A0A0F9EEQ9_9ZZZZ</name>
<protein>
    <submittedName>
        <fullName evidence="1">Uncharacterized protein</fullName>
    </submittedName>
</protein>
<dbReference type="AlphaFoldDB" id="A0A0F9EEQ9"/>
<dbReference type="EMBL" id="LAZR01037332">
    <property type="protein sequence ID" value="KKL22483.1"/>
    <property type="molecule type" value="Genomic_DNA"/>
</dbReference>
<sequence length="117" mass="12759">MTEGAATEPGTKGFRLPWTYERRRFVGRCIGAVRVLLGKSASIPKGKHDTAIGIVNISDYYGGCILSIQRPDERDLKILGRFGRDLYWTSQGYDGSGSCMNCREAGESDVPLDAPAS</sequence>
<gene>
    <name evidence="1" type="ORF">LCGC14_2434960</name>
</gene>
<organism evidence="1">
    <name type="scientific">marine sediment metagenome</name>
    <dbReference type="NCBI Taxonomy" id="412755"/>
    <lineage>
        <taxon>unclassified sequences</taxon>
        <taxon>metagenomes</taxon>
        <taxon>ecological metagenomes</taxon>
    </lineage>
</organism>